<keyword evidence="2" id="KW-1185">Reference proteome</keyword>
<accession>A0A7G8BLL4</accession>
<dbReference type="SUPFAM" id="SSF53474">
    <property type="entry name" value="alpha/beta-Hydrolases"/>
    <property type="match status" value="1"/>
</dbReference>
<sequence>MIAQQVAIDHPDLVERLILLGTGPRGGEGMTFTELSAEEQADPVAFLWEHSFLLRRRTINAIAPAELGAKLVT</sequence>
<dbReference type="AlphaFoldDB" id="A0A7G8BLL4"/>
<proteinExistence type="predicted"/>
<dbReference type="Gene3D" id="3.40.50.1820">
    <property type="entry name" value="alpha/beta hydrolase"/>
    <property type="match status" value="1"/>
</dbReference>
<evidence type="ECO:0000313" key="2">
    <source>
        <dbReference type="Proteomes" id="UP000515312"/>
    </source>
</evidence>
<dbReference type="RefSeq" id="WP_186744858.1">
    <property type="nucleotide sequence ID" value="NZ_CP060394.1"/>
</dbReference>
<dbReference type="InterPro" id="IPR029058">
    <property type="entry name" value="AB_hydrolase_fold"/>
</dbReference>
<name>A0A7G8BLL4_9BACT</name>
<protein>
    <submittedName>
        <fullName evidence="1">Uncharacterized protein</fullName>
    </submittedName>
</protein>
<dbReference type="KEGG" id="adin:H7849_05660"/>
<organism evidence="1 2">
    <name type="scientific">Alloacidobacterium dinghuense</name>
    <dbReference type="NCBI Taxonomy" id="2763107"/>
    <lineage>
        <taxon>Bacteria</taxon>
        <taxon>Pseudomonadati</taxon>
        <taxon>Acidobacteriota</taxon>
        <taxon>Terriglobia</taxon>
        <taxon>Terriglobales</taxon>
        <taxon>Acidobacteriaceae</taxon>
        <taxon>Alloacidobacterium</taxon>
    </lineage>
</organism>
<evidence type="ECO:0000313" key="1">
    <source>
        <dbReference type="EMBL" id="QNI33434.1"/>
    </source>
</evidence>
<reference evidence="1 2" key="1">
    <citation type="submission" date="2020-08" db="EMBL/GenBank/DDBJ databases">
        <title>Edaphobacter telluris sp. nov. and Acidobacterium dinghuensis sp. nov., two acidobacteria isolated from forest soil.</title>
        <authorList>
            <person name="Fu J."/>
            <person name="Qiu L."/>
        </authorList>
    </citation>
    <scope>NUCLEOTIDE SEQUENCE [LARGE SCALE GENOMIC DNA]</scope>
    <source>
        <strain evidence="1">4Y35</strain>
    </source>
</reference>
<dbReference type="Proteomes" id="UP000515312">
    <property type="component" value="Chromosome"/>
</dbReference>
<gene>
    <name evidence="1" type="ORF">H7849_05660</name>
</gene>
<dbReference type="EMBL" id="CP060394">
    <property type="protein sequence ID" value="QNI33434.1"/>
    <property type="molecule type" value="Genomic_DNA"/>
</dbReference>